<feature type="compositionally biased region" description="Basic and acidic residues" evidence="1">
    <location>
        <begin position="82"/>
        <end position="100"/>
    </location>
</feature>
<feature type="region of interest" description="Disordered" evidence="1">
    <location>
        <begin position="1"/>
        <end position="102"/>
    </location>
</feature>
<keyword evidence="3" id="KW-1185">Reference proteome</keyword>
<comment type="caution">
    <text evidence="2">The sequence shown here is derived from an EMBL/GenBank/DDBJ whole genome shotgun (WGS) entry which is preliminary data.</text>
</comment>
<dbReference type="EMBL" id="CAXLJM020000054">
    <property type="protein sequence ID" value="CAL8117331.1"/>
    <property type="molecule type" value="Genomic_DNA"/>
</dbReference>
<sequence length="344" mass="37122">MSKKLEDARTGKSEDGASATDRSAIVEERVLADYQPARPRLVLVVPPDDMSRRSDDIHPQPLLNSPIISEPEDDDGGMSTDGEEHANSSAHSADRNQTKKDIKRRSWSGFLDTAKARAKATKRRGDGLVKAAKLFEERTGGNVFLKAKYQTAKKPYTFKYGVDFNMRVDESEGEAEEPLPQVVSPEAVKTAVEEGFIGALEKLEKLEKKPVSLPGSSSAQDLFASPSGPPSTIPRRRSAATVGCIICGHDGEVIEYAVMSSVGTWYCHLHVGQGRPIPVDLQDTHAEPVASSSKTAEKTKSADKQQAVGKGKAASKGPDKPKSSEQPQPSAEPKKRGRPPKGGR</sequence>
<evidence type="ECO:0000313" key="3">
    <source>
        <dbReference type="Proteomes" id="UP001642540"/>
    </source>
</evidence>
<feature type="compositionally biased region" description="Basic and acidic residues" evidence="1">
    <location>
        <begin position="49"/>
        <end position="58"/>
    </location>
</feature>
<evidence type="ECO:0000256" key="1">
    <source>
        <dbReference type="SAM" id="MobiDB-lite"/>
    </source>
</evidence>
<dbReference type="Proteomes" id="UP001642540">
    <property type="component" value="Unassembled WGS sequence"/>
</dbReference>
<name>A0ABP1R459_9HEXA</name>
<gene>
    <name evidence="2" type="ORF">ODALV1_LOCUS17641</name>
</gene>
<feature type="compositionally biased region" description="Low complexity" evidence="1">
    <location>
        <begin position="38"/>
        <end position="48"/>
    </location>
</feature>
<organism evidence="2 3">
    <name type="scientific">Orchesella dallaii</name>
    <dbReference type="NCBI Taxonomy" id="48710"/>
    <lineage>
        <taxon>Eukaryota</taxon>
        <taxon>Metazoa</taxon>
        <taxon>Ecdysozoa</taxon>
        <taxon>Arthropoda</taxon>
        <taxon>Hexapoda</taxon>
        <taxon>Collembola</taxon>
        <taxon>Entomobryomorpha</taxon>
        <taxon>Entomobryoidea</taxon>
        <taxon>Orchesellidae</taxon>
        <taxon>Orchesellinae</taxon>
        <taxon>Orchesella</taxon>
    </lineage>
</organism>
<feature type="region of interest" description="Disordered" evidence="1">
    <location>
        <begin position="286"/>
        <end position="344"/>
    </location>
</feature>
<proteinExistence type="predicted"/>
<reference evidence="2 3" key="1">
    <citation type="submission" date="2024-08" db="EMBL/GenBank/DDBJ databases">
        <authorList>
            <person name="Cucini C."/>
            <person name="Frati F."/>
        </authorList>
    </citation>
    <scope>NUCLEOTIDE SEQUENCE [LARGE SCALE GENOMIC DNA]</scope>
</reference>
<feature type="region of interest" description="Disordered" evidence="1">
    <location>
        <begin position="211"/>
        <end position="236"/>
    </location>
</feature>
<accession>A0ABP1R459</accession>
<feature type="compositionally biased region" description="Basic and acidic residues" evidence="1">
    <location>
        <begin position="1"/>
        <end position="15"/>
    </location>
</feature>
<evidence type="ECO:0000313" key="2">
    <source>
        <dbReference type="EMBL" id="CAL8117331.1"/>
    </source>
</evidence>
<protein>
    <submittedName>
        <fullName evidence="2">Uncharacterized protein</fullName>
    </submittedName>
</protein>
<feature type="compositionally biased region" description="Basic residues" evidence="1">
    <location>
        <begin position="335"/>
        <end position="344"/>
    </location>
</feature>